<comment type="subcellular location">
    <subcellularLocation>
        <location evidence="1">Membrane</location>
        <topology evidence="1">Multi-pass membrane protein</topology>
    </subcellularLocation>
</comment>
<evidence type="ECO:0000256" key="1">
    <source>
        <dbReference type="ARBA" id="ARBA00004141"/>
    </source>
</evidence>
<keyword evidence="2" id="KW-0813">Transport</keyword>
<dbReference type="GO" id="GO:0003254">
    <property type="term" value="P:regulation of membrane depolarization"/>
    <property type="evidence" value="ECO:0007669"/>
    <property type="project" value="TreeGrafter"/>
</dbReference>
<dbReference type="InterPro" id="IPR000595">
    <property type="entry name" value="cNMP-bd_dom"/>
</dbReference>
<proteinExistence type="predicted"/>
<dbReference type="AlphaFoldDB" id="A0A9W7APB4"/>
<dbReference type="PANTHER" id="PTHR45689:SF5">
    <property type="entry name" value="I[[H]] CHANNEL, ISOFORM E"/>
    <property type="match status" value="1"/>
</dbReference>
<organism evidence="10 11">
    <name type="scientific">Triparma laevis f. inornata</name>
    <dbReference type="NCBI Taxonomy" id="1714386"/>
    <lineage>
        <taxon>Eukaryota</taxon>
        <taxon>Sar</taxon>
        <taxon>Stramenopiles</taxon>
        <taxon>Ochrophyta</taxon>
        <taxon>Bolidophyceae</taxon>
        <taxon>Parmales</taxon>
        <taxon>Triparmaceae</taxon>
        <taxon>Triparma</taxon>
    </lineage>
</organism>
<feature type="compositionally biased region" description="Low complexity" evidence="7">
    <location>
        <begin position="655"/>
        <end position="675"/>
    </location>
</feature>
<sequence>MQRTATLRLNKDEELKIQMQSRIEAARLARAQSPSSKNTAPLKALTNFYQKVGFGSTHHRDKKKHTADVQEQIEKYVENLCQIYSKGTGGRADSLVEDRFVIYPDSSFRVYWDFTMLLLIVWSGFYVPFNLSFGSISGSTSFLDVFGLLVDVAFIVDVVLNFFTAFKEGAIVITEKQSIVEHYLKRWFFIDLVASVPLDRMFSGEAGATNKLLRLMRVFKLFRLARLFRYSNTLREVLQIQPSVIRLVQQMFGVFWVWHVFACGYWAIGQDGMTDEDDGWSPVDVTGTEEDTPEYHYIQSYLWAVETTFSFKVPGRAVRTDQALFSILTIILGIAMSALVIGTAASALASMDAEAIHKRRNLDKVVRYMKKRKVRNGLPSYFQRIIVDFHEYMAEKPSQDELMVGLPEPIKLRLSLLLNRDLVKDIPMLKRLPIGPIIGLMQKLSSEIYLPGEFAITAGDVGGTMHFVRSGELDLLLDDNQTIVQSLNEGDLFGHIAVIEHAPHSHSVRAVKYSEVTSLTATAYFSIVKESDKFEELITLEAIRQENLIAAAKKNVERYPKLGKMQGGEASTEHNDKRRPSISPMILPQTSKEIGEFAKALERQASRQGVRNSVLVKLVSGAERSFREISFAKIDETERKKHDKERSVRQERSVNRNFSSESNFSSSAKIYAVSEGAGGEEGADSSVKSETTSGQNMPAPPTPTNTPKKNT</sequence>
<dbReference type="Gene3D" id="1.10.287.70">
    <property type="match status" value="1"/>
</dbReference>
<evidence type="ECO:0000313" key="11">
    <source>
        <dbReference type="Proteomes" id="UP001162640"/>
    </source>
</evidence>
<dbReference type="EMBL" id="BLQM01000186">
    <property type="protein sequence ID" value="GMH73545.1"/>
    <property type="molecule type" value="Genomic_DNA"/>
</dbReference>
<evidence type="ECO:0000259" key="9">
    <source>
        <dbReference type="PROSITE" id="PS50042"/>
    </source>
</evidence>
<gene>
    <name evidence="10" type="ORF">TL16_g06223</name>
</gene>
<dbReference type="Pfam" id="PF00027">
    <property type="entry name" value="cNMP_binding"/>
    <property type="match status" value="1"/>
</dbReference>
<evidence type="ECO:0000256" key="3">
    <source>
        <dbReference type="ARBA" id="ARBA00022692"/>
    </source>
</evidence>
<dbReference type="GO" id="GO:0035725">
    <property type="term" value="P:sodium ion transmembrane transport"/>
    <property type="evidence" value="ECO:0007669"/>
    <property type="project" value="TreeGrafter"/>
</dbReference>
<feature type="domain" description="Cyclic nucleotide-binding" evidence="9">
    <location>
        <begin position="428"/>
        <end position="545"/>
    </location>
</feature>
<reference evidence="11" key="1">
    <citation type="journal article" date="2023" name="Commun. Biol.">
        <title>Genome analysis of Parmales, the sister group of diatoms, reveals the evolutionary specialization of diatoms from phago-mixotrophs to photoautotrophs.</title>
        <authorList>
            <person name="Ban H."/>
            <person name="Sato S."/>
            <person name="Yoshikawa S."/>
            <person name="Yamada K."/>
            <person name="Nakamura Y."/>
            <person name="Ichinomiya M."/>
            <person name="Sato N."/>
            <person name="Blanc-Mathieu R."/>
            <person name="Endo H."/>
            <person name="Kuwata A."/>
            <person name="Ogata H."/>
        </authorList>
    </citation>
    <scope>NUCLEOTIDE SEQUENCE [LARGE SCALE GENOMIC DNA]</scope>
</reference>
<keyword evidence="3 8" id="KW-0812">Transmembrane</keyword>
<evidence type="ECO:0000256" key="8">
    <source>
        <dbReference type="SAM" id="Phobius"/>
    </source>
</evidence>
<dbReference type="InterPro" id="IPR014710">
    <property type="entry name" value="RmlC-like_jellyroll"/>
</dbReference>
<dbReference type="Pfam" id="PF00520">
    <property type="entry name" value="Ion_trans"/>
    <property type="match status" value="1"/>
</dbReference>
<dbReference type="Proteomes" id="UP001162640">
    <property type="component" value="Unassembled WGS sequence"/>
</dbReference>
<feature type="compositionally biased region" description="Basic and acidic residues" evidence="7">
    <location>
        <begin position="638"/>
        <end position="654"/>
    </location>
</feature>
<feature type="transmembrane region" description="Helical" evidence="8">
    <location>
        <begin position="323"/>
        <end position="350"/>
    </location>
</feature>
<dbReference type="Gene3D" id="2.60.120.10">
    <property type="entry name" value="Jelly Rolls"/>
    <property type="match status" value="1"/>
</dbReference>
<name>A0A9W7APB4_9STRA</name>
<evidence type="ECO:0000256" key="4">
    <source>
        <dbReference type="ARBA" id="ARBA00022989"/>
    </source>
</evidence>
<dbReference type="CDD" id="cd00038">
    <property type="entry name" value="CAP_ED"/>
    <property type="match status" value="1"/>
</dbReference>
<evidence type="ECO:0000256" key="7">
    <source>
        <dbReference type="SAM" id="MobiDB-lite"/>
    </source>
</evidence>
<dbReference type="SMART" id="SM00100">
    <property type="entry name" value="cNMP"/>
    <property type="match status" value="1"/>
</dbReference>
<feature type="transmembrane region" description="Helical" evidence="8">
    <location>
        <begin position="141"/>
        <end position="163"/>
    </location>
</feature>
<keyword evidence="6 8" id="KW-0472">Membrane</keyword>
<keyword evidence="5" id="KW-0406">Ion transport</keyword>
<dbReference type="InterPro" id="IPR005821">
    <property type="entry name" value="Ion_trans_dom"/>
</dbReference>
<feature type="transmembrane region" description="Helical" evidence="8">
    <location>
        <begin position="110"/>
        <end position="129"/>
    </location>
</feature>
<evidence type="ECO:0000256" key="2">
    <source>
        <dbReference type="ARBA" id="ARBA00022448"/>
    </source>
</evidence>
<dbReference type="SUPFAM" id="SSF81324">
    <property type="entry name" value="Voltage-gated potassium channels"/>
    <property type="match status" value="1"/>
</dbReference>
<dbReference type="SUPFAM" id="SSF51206">
    <property type="entry name" value="cAMP-binding domain-like"/>
    <property type="match status" value="1"/>
</dbReference>
<dbReference type="PANTHER" id="PTHR45689">
    <property type="entry name" value="I[[H]] CHANNEL, ISOFORM E"/>
    <property type="match status" value="1"/>
</dbReference>
<feature type="region of interest" description="Disordered" evidence="7">
    <location>
        <begin position="564"/>
        <end position="585"/>
    </location>
</feature>
<keyword evidence="4 8" id="KW-1133">Transmembrane helix</keyword>
<dbReference type="InterPro" id="IPR051413">
    <property type="entry name" value="K/Na_HCN_channel"/>
</dbReference>
<protein>
    <recommendedName>
        <fullName evidence="9">Cyclic nucleotide-binding domain-containing protein</fullName>
    </recommendedName>
</protein>
<comment type="caution">
    <text evidence="10">The sequence shown here is derived from an EMBL/GenBank/DDBJ whole genome shotgun (WGS) entry which is preliminary data.</text>
</comment>
<dbReference type="PROSITE" id="PS50042">
    <property type="entry name" value="CNMP_BINDING_3"/>
    <property type="match status" value="1"/>
</dbReference>
<evidence type="ECO:0000256" key="6">
    <source>
        <dbReference type="ARBA" id="ARBA00023136"/>
    </source>
</evidence>
<dbReference type="GO" id="GO:0098855">
    <property type="term" value="C:HCN channel complex"/>
    <property type="evidence" value="ECO:0007669"/>
    <property type="project" value="TreeGrafter"/>
</dbReference>
<feature type="region of interest" description="Disordered" evidence="7">
    <location>
        <begin position="638"/>
        <end position="711"/>
    </location>
</feature>
<accession>A0A9W7APB4</accession>
<evidence type="ECO:0000313" key="10">
    <source>
        <dbReference type="EMBL" id="GMH73545.1"/>
    </source>
</evidence>
<dbReference type="GO" id="GO:0005249">
    <property type="term" value="F:voltage-gated potassium channel activity"/>
    <property type="evidence" value="ECO:0007669"/>
    <property type="project" value="TreeGrafter"/>
</dbReference>
<evidence type="ECO:0000256" key="5">
    <source>
        <dbReference type="ARBA" id="ARBA00023065"/>
    </source>
</evidence>
<dbReference type="InterPro" id="IPR018490">
    <property type="entry name" value="cNMP-bd_dom_sf"/>
</dbReference>